<dbReference type="InterPro" id="IPR006544">
    <property type="entry name" value="P-type_TPase_V"/>
</dbReference>
<dbReference type="GO" id="GO:0016020">
    <property type="term" value="C:membrane"/>
    <property type="evidence" value="ECO:0007669"/>
    <property type="project" value="UniProtKB-SubCell"/>
</dbReference>
<dbReference type="GO" id="GO:0046872">
    <property type="term" value="F:metal ion binding"/>
    <property type="evidence" value="ECO:0007669"/>
    <property type="project" value="UniProtKB-KW"/>
</dbReference>
<reference evidence="9" key="1">
    <citation type="submission" date="2023-07" db="EMBL/GenBank/DDBJ databases">
        <authorList>
            <consortium name="AG Swart"/>
            <person name="Singh M."/>
            <person name="Singh A."/>
            <person name="Seah K."/>
            <person name="Emmerich C."/>
        </authorList>
    </citation>
    <scope>NUCLEOTIDE SEQUENCE</scope>
    <source>
        <strain evidence="9">DP1</strain>
    </source>
</reference>
<keyword evidence="8" id="KW-0812">Transmembrane</keyword>
<keyword evidence="7" id="KW-1278">Translocase</keyword>
<keyword evidence="2" id="KW-0597">Phosphoprotein</keyword>
<accession>A0AAD1UM54</accession>
<name>A0AAD1UM54_EUPCR</name>
<dbReference type="SUPFAM" id="SSF81665">
    <property type="entry name" value="Calcium ATPase, transmembrane domain M"/>
    <property type="match status" value="1"/>
</dbReference>
<gene>
    <name evidence="9" type="ORF">ECRASSUSDP1_LOCUS8923</name>
</gene>
<feature type="transmembrane region" description="Helical" evidence="8">
    <location>
        <begin position="92"/>
        <end position="118"/>
    </location>
</feature>
<keyword evidence="3" id="KW-0479">Metal-binding</keyword>
<evidence type="ECO:0000313" key="10">
    <source>
        <dbReference type="Proteomes" id="UP001295684"/>
    </source>
</evidence>
<comment type="subcellular location">
    <subcellularLocation>
        <location evidence="1">Membrane</location>
        <topology evidence="1">Multi-pass membrane protein</topology>
    </subcellularLocation>
</comment>
<evidence type="ECO:0000256" key="7">
    <source>
        <dbReference type="ARBA" id="ARBA00022967"/>
    </source>
</evidence>
<sequence length="122" mass="14525">MRGEDYFTVAPESEDYTTDGYETTAIFLISTPQYIFIGIIFNLFTKFRMPLYKNYLLMIIVLIQLSITYWIILVPAKFMRDNLEIQHLDSTFKWFLCLITISNGIACFLFELSIYLLYQHFK</sequence>
<evidence type="ECO:0000256" key="1">
    <source>
        <dbReference type="ARBA" id="ARBA00004141"/>
    </source>
</evidence>
<dbReference type="PANTHER" id="PTHR45630:SF8">
    <property type="entry name" value="CATION-TRANSPORTING ATPASE"/>
    <property type="match status" value="1"/>
</dbReference>
<proteinExistence type="predicted"/>
<evidence type="ECO:0000313" key="9">
    <source>
        <dbReference type="EMBL" id="CAI2367635.1"/>
    </source>
</evidence>
<keyword evidence="6" id="KW-0460">Magnesium</keyword>
<evidence type="ECO:0000256" key="4">
    <source>
        <dbReference type="ARBA" id="ARBA00022741"/>
    </source>
</evidence>
<evidence type="ECO:0000256" key="6">
    <source>
        <dbReference type="ARBA" id="ARBA00022842"/>
    </source>
</evidence>
<protein>
    <submittedName>
        <fullName evidence="9">Uncharacterized protein</fullName>
    </submittedName>
</protein>
<comment type="caution">
    <text evidence="9">The sequence shown here is derived from an EMBL/GenBank/DDBJ whole genome shotgun (WGS) entry which is preliminary data.</text>
</comment>
<evidence type="ECO:0000256" key="5">
    <source>
        <dbReference type="ARBA" id="ARBA00022840"/>
    </source>
</evidence>
<keyword evidence="10" id="KW-1185">Reference proteome</keyword>
<dbReference type="Proteomes" id="UP001295684">
    <property type="component" value="Unassembled WGS sequence"/>
</dbReference>
<evidence type="ECO:0000256" key="3">
    <source>
        <dbReference type="ARBA" id="ARBA00022723"/>
    </source>
</evidence>
<dbReference type="EMBL" id="CAMPGE010008751">
    <property type="protein sequence ID" value="CAI2367635.1"/>
    <property type="molecule type" value="Genomic_DNA"/>
</dbReference>
<dbReference type="GO" id="GO:0005524">
    <property type="term" value="F:ATP binding"/>
    <property type="evidence" value="ECO:0007669"/>
    <property type="project" value="UniProtKB-KW"/>
</dbReference>
<organism evidence="9 10">
    <name type="scientific">Euplotes crassus</name>
    <dbReference type="NCBI Taxonomy" id="5936"/>
    <lineage>
        <taxon>Eukaryota</taxon>
        <taxon>Sar</taxon>
        <taxon>Alveolata</taxon>
        <taxon>Ciliophora</taxon>
        <taxon>Intramacronucleata</taxon>
        <taxon>Spirotrichea</taxon>
        <taxon>Hypotrichia</taxon>
        <taxon>Euplotida</taxon>
        <taxon>Euplotidae</taxon>
        <taxon>Moneuplotes</taxon>
    </lineage>
</organism>
<keyword evidence="8" id="KW-0472">Membrane</keyword>
<evidence type="ECO:0000256" key="2">
    <source>
        <dbReference type="ARBA" id="ARBA00022553"/>
    </source>
</evidence>
<dbReference type="PANTHER" id="PTHR45630">
    <property type="entry name" value="CATION-TRANSPORTING ATPASE-RELATED"/>
    <property type="match status" value="1"/>
</dbReference>
<keyword evidence="4" id="KW-0547">Nucleotide-binding</keyword>
<feature type="transmembrane region" description="Helical" evidence="8">
    <location>
        <begin position="25"/>
        <end position="43"/>
    </location>
</feature>
<dbReference type="InterPro" id="IPR023298">
    <property type="entry name" value="ATPase_P-typ_TM_dom_sf"/>
</dbReference>
<dbReference type="GO" id="GO:0140358">
    <property type="term" value="F:P-type transmembrane transporter activity"/>
    <property type="evidence" value="ECO:0007669"/>
    <property type="project" value="InterPro"/>
</dbReference>
<keyword evidence="5" id="KW-0067">ATP-binding</keyword>
<keyword evidence="8" id="KW-1133">Transmembrane helix</keyword>
<evidence type="ECO:0000256" key="8">
    <source>
        <dbReference type="SAM" id="Phobius"/>
    </source>
</evidence>
<dbReference type="AlphaFoldDB" id="A0AAD1UM54"/>
<dbReference type="GO" id="GO:0019829">
    <property type="term" value="F:ATPase-coupled monoatomic cation transmembrane transporter activity"/>
    <property type="evidence" value="ECO:0007669"/>
    <property type="project" value="TreeGrafter"/>
</dbReference>
<feature type="transmembrane region" description="Helical" evidence="8">
    <location>
        <begin position="55"/>
        <end position="72"/>
    </location>
</feature>